<comment type="caution">
    <text evidence="2">The sequence shown here is derived from an EMBL/GenBank/DDBJ whole genome shotgun (WGS) entry which is preliminary data.</text>
</comment>
<accession>A0ABQ0JPV5</accession>
<organism evidence="2 3">
    <name type="scientific">Vibrio variabilis</name>
    <dbReference type="NCBI Taxonomy" id="990271"/>
    <lineage>
        <taxon>Bacteria</taxon>
        <taxon>Pseudomonadati</taxon>
        <taxon>Pseudomonadota</taxon>
        <taxon>Gammaproteobacteria</taxon>
        <taxon>Vibrionales</taxon>
        <taxon>Vibrionaceae</taxon>
        <taxon>Vibrio</taxon>
    </lineage>
</organism>
<feature type="transmembrane region" description="Helical" evidence="1">
    <location>
        <begin position="27"/>
        <end position="49"/>
    </location>
</feature>
<evidence type="ECO:0000313" key="3">
    <source>
        <dbReference type="Proteomes" id="UP000029223"/>
    </source>
</evidence>
<keyword evidence="1" id="KW-1133">Transmembrane helix</keyword>
<protein>
    <submittedName>
        <fullName evidence="2">Uncharacterized protein</fullName>
    </submittedName>
</protein>
<evidence type="ECO:0000256" key="1">
    <source>
        <dbReference type="SAM" id="Phobius"/>
    </source>
</evidence>
<keyword evidence="1" id="KW-0812">Transmembrane</keyword>
<dbReference type="EMBL" id="BBMS01000111">
    <property type="protein sequence ID" value="GAL30792.1"/>
    <property type="molecule type" value="Genomic_DNA"/>
</dbReference>
<gene>
    <name evidence="2" type="ORF">JCM19239_4122</name>
</gene>
<reference evidence="3" key="1">
    <citation type="submission" date="2014-09" db="EMBL/GenBank/DDBJ databases">
        <title>Vibrio variabilis JCM 19239. (C206) whole genome shotgun sequence.</title>
        <authorList>
            <person name="Sawabe T."/>
            <person name="Meirelles P."/>
            <person name="Nakanishi M."/>
            <person name="Sayaka M."/>
            <person name="Hattori M."/>
            <person name="Ohkuma M."/>
        </authorList>
    </citation>
    <scope>NUCLEOTIDE SEQUENCE [LARGE SCALE GENOMIC DNA]</scope>
    <source>
        <strain evidence="3">JCM 19239</strain>
    </source>
</reference>
<proteinExistence type="predicted"/>
<name>A0ABQ0JPV5_9VIBR</name>
<evidence type="ECO:0000313" key="2">
    <source>
        <dbReference type="EMBL" id="GAL30792.1"/>
    </source>
</evidence>
<sequence length="55" mass="5799">MLYSQSLLALALPHALACRMPLLWIYGLLLCSLPVAAPAIALLAPLMAVRAAKAL</sequence>
<keyword evidence="1" id="KW-0472">Membrane</keyword>
<dbReference type="Proteomes" id="UP000029223">
    <property type="component" value="Unassembled WGS sequence"/>
</dbReference>
<reference evidence="3" key="2">
    <citation type="submission" date="2014-09" db="EMBL/GenBank/DDBJ databases">
        <authorList>
            <consortium name="NBRP consortium"/>
            <person name="Sawabe T."/>
            <person name="Meirelles P."/>
            <person name="Nakanishi M."/>
            <person name="Sayaka M."/>
            <person name="Hattori M."/>
            <person name="Ohkuma M."/>
        </authorList>
    </citation>
    <scope>NUCLEOTIDE SEQUENCE [LARGE SCALE GENOMIC DNA]</scope>
    <source>
        <strain evidence="3">JCM 19239</strain>
    </source>
</reference>
<keyword evidence="3" id="KW-1185">Reference proteome</keyword>